<dbReference type="Pfam" id="PF13534">
    <property type="entry name" value="Fer4_17"/>
    <property type="match status" value="1"/>
</dbReference>
<dbReference type="InterPro" id="IPR011053">
    <property type="entry name" value="Single_hybrid_motif"/>
</dbReference>
<dbReference type="RefSeq" id="WP_014488047.1">
    <property type="nucleotide sequence ID" value="NC_017243.1"/>
</dbReference>
<evidence type="ECO:0000256" key="5">
    <source>
        <dbReference type="ARBA" id="ARBA00022982"/>
    </source>
</evidence>
<dbReference type="Gene3D" id="2.40.50.220">
    <property type="entry name" value="EutN/Ccml"/>
    <property type="match status" value="1"/>
</dbReference>
<dbReference type="InterPro" id="IPR004992">
    <property type="entry name" value="EutN_CcmL"/>
</dbReference>
<evidence type="ECO:0000256" key="7">
    <source>
        <dbReference type="ARBA" id="ARBA00023014"/>
    </source>
</evidence>
<dbReference type="PROSITE" id="PS51379">
    <property type="entry name" value="4FE4S_FER_2"/>
    <property type="match status" value="1"/>
</dbReference>
<evidence type="ECO:0000256" key="2">
    <source>
        <dbReference type="ARBA" id="ARBA00022485"/>
    </source>
</evidence>
<dbReference type="GO" id="GO:0031469">
    <property type="term" value="C:bacterial microcompartment"/>
    <property type="evidence" value="ECO:0007669"/>
    <property type="project" value="UniProtKB-SubCell"/>
</dbReference>
<keyword evidence="2" id="KW-0004">4Fe-4S</keyword>
<dbReference type="CDD" id="cd01614">
    <property type="entry name" value="EutN_CcmL"/>
    <property type="match status" value="1"/>
</dbReference>
<evidence type="ECO:0000259" key="10">
    <source>
        <dbReference type="PROSITE" id="PS51379"/>
    </source>
</evidence>
<evidence type="ECO:0000256" key="3">
    <source>
        <dbReference type="ARBA" id="ARBA00022723"/>
    </source>
</evidence>
<dbReference type="InterPro" id="IPR010208">
    <property type="entry name" value="Ion_transpt_RnfC/RsxC"/>
</dbReference>
<keyword evidence="7" id="KW-0411">Iron-sulfur</keyword>
<evidence type="ECO:0000256" key="8">
    <source>
        <dbReference type="ARBA" id="ARBA00024322"/>
    </source>
</evidence>
<evidence type="ECO:0000256" key="1">
    <source>
        <dbReference type="ARBA" id="ARBA00022448"/>
    </source>
</evidence>
<dbReference type="PROSITE" id="PS00198">
    <property type="entry name" value="4FE4S_FER_1"/>
    <property type="match status" value="1"/>
</dbReference>
<dbReference type="PROSITE" id="PS51932">
    <property type="entry name" value="BMV"/>
    <property type="match status" value="1"/>
</dbReference>
<evidence type="ECO:0000256" key="9">
    <source>
        <dbReference type="ARBA" id="ARBA00024446"/>
    </source>
</evidence>
<dbReference type="Pfam" id="PF01512">
    <property type="entry name" value="Complex1_51K"/>
    <property type="match status" value="1"/>
</dbReference>
<name>G0EI62_BRAIP</name>
<dbReference type="PANTHER" id="PTHR43034">
    <property type="entry name" value="ION-TRANSLOCATING OXIDOREDUCTASE COMPLEX SUBUNIT C"/>
    <property type="match status" value="1"/>
</dbReference>
<keyword evidence="12" id="KW-1185">Reference proteome</keyword>
<dbReference type="GO" id="GO:0046872">
    <property type="term" value="F:metal ion binding"/>
    <property type="evidence" value="ECO:0007669"/>
    <property type="project" value="UniProtKB-KW"/>
</dbReference>
<dbReference type="PATRIC" id="fig|1045858.4.peg.1603"/>
<sequence length="553" mass="60750">MVLAKVIGSVWATKKEEALSGSKLLITRVFEPDTNKELNILVACDYIGAGIDDIVIITSGSGARNAQGDKNMLPIDAVIVGIVDQVDLNKLKNEGLYMSLKEKIYNAGIVGAGGAGFPSHIKLPEKVEYLIANAAECEPLLKTDQFLMLKYAEKIVKALAIIGKEVSAEHIIIGTKKKYVKQIEALEEAIKKENAHIEIKAFKSFYPLGDEQTLVYNITKRVIKAGGIPLEVGCVVFNVATLCNIYDSLNDKPVTSKYMSILGEVENPCIVKVPIGANLREILYQANVKDDNKYVIVGGPMMGRYYHITETSNLSVKKTTGALIVIDEDHYLVKKKKVNYSKIVAMAKCSCIQCSACSELCPRNLIGHKIHPHLVMRSVAFADLENIENNSEQTLDKLKEANFCCECGICELYSCPMGINPSNMNIYVKSLLRKANIKPDRNVKDYGVHPSIEYRRVSTNRLTTILGLDKYSHVEVDMDNPKEINVSKVSIELRQHIGMPAEAVVKVGDSVSEGQIIAAVPIDKVGANIHSSINGIVESVDTEKIVINGENVK</sequence>
<evidence type="ECO:0000256" key="4">
    <source>
        <dbReference type="ARBA" id="ARBA00022737"/>
    </source>
</evidence>
<dbReference type="GO" id="GO:0051539">
    <property type="term" value="F:4 iron, 4 sulfur cluster binding"/>
    <property type="evidence" value="ECO:0007669"/>
    <property type="project" value="UniProtKB-KW"/>
</dbReference>
<gene>
    <name evidence="11" type="ordered locus">Bint_1602</name>
</gene>
<dbReference type="GO" id="GO:0016020">
    <property type="term" value="C:membrane"/>
    <property type="evidence" value="ECO:0007669"/>
    <property type="project" value="InterPro"/>
</dbReference>
<keyword evidence="6" id="KW-0408">Iron</keyword>
<dbReference type="InterPro" id="IPR017896">
    <property type="entry name" value="4Fe4S_Fe-S-bd"/>
</dbReference>
<dbReference type="Gene3D" id="3.40.50.11540">
    <property type="entry name" value="NADH-ubiquinone oxidoreductase 51kDa subunit"/>
    <property type="match status" value="1"/>
</dbReference>
<organism evidence="11 12">
    <name type="scientific">Brachyspira intermedia (strain ATCC 51140 / PWS/A)</name>
    <name type="common">Serpulina intermedia</name>
    <dbReference type="NCBI Taxonomy" id="1045858"/>
    <lineage>
        <taxon>Bacteria</taxon>
        <taxon>Pseudomonadati</taxon>
        <taxon>Spirochaetota</taxon>
        <taxon>Spirochaetia</taxon>
        <taxon>Brachyspirales</taxon>
        <taxon>Brachyspiraceae</taxon>
        <taxon>Brachyspira</taxon>
    </lineage>
</organism>
<dbReference type="HOGENOM" id="CLU_010808_0_0_12"/>
<dbReference type="Proteomes" id="UP000008522">
    <property type="component" value="Chromosome"/>
</dbReference>
<dbReference type="InterPro" id="IPR011538">
    <property type="entry name" value="Nuo51_FMN-bd"/>
</dbReference>
<proteinExistence type="predicted"/>
<dbReference type="GeneID" id="44970126"/>
<dbReference type="InterPro" id="IPR037225">
    <property type="entry name" value="Nuo51_FMN-bd_sf"/>
</dbReference>
<dbReference type="InterPro" id="IPR009051">
    <property type="entry name" value="Helical_ferredxn"/>
</dbReference>
<dbReference type="eggNOG" id="COG4656">
    <property type="taxonomic scope" value="Bacteria"/>
</dbReference>
<dbReference type="Pfam" id="PF03319">
    <property type="entry name" value="EutN_CcmL"/>
    <property type="match status" value="1"/>
</dbReference>
<dbReference type="SUPFAM" id="SSF159133">
    <property type="entry name" value="EutN/CcmL-like"/>
    <property type="match status" value="1"/>
</dbReference>
<dbReference type="OrthoDB" id="9767754at2"/>
<keyword evidence="1" id="KW-0813">Transport</keyword>
<dbReference type="Gene3D" id="3.10.20.600">
    <property type="match status" value="1"/>
</dbReference>
<dbReference type="SUPFAM" id="SSF46548">
    <property type="entry name" value="alpha-helical ferredoxin"/>
    <property type="match status" value="1"/>
</dbReference>
<dbReference type="GO" id="GO:0009055">
    <property type="term" value="F:electron transfer activity"/>
    <property type="evidence" value="ECO:0007669"/>
    <property type="project" value="InterPro"/>
</dbReference>
<dbReference type="KEGG" id="bip:Bint_1602"/>
<dbReference type="eggNOG" id="COG4576">
    <property type="taxonomic scope" value="Bacteria"/>
</dbReference>
<dbReference type="EMBL" id="CP002874">
    <property type="protein sequence ID" value="AEM22221.1"/>
    <property type="molecule type" value="Genomic_DNA"/>
</dbReference>
<comment type="subcellular location">
    <subcellularLocation>
        <location evidence="8">Bacterial microcompartment</location>
    </subcellularLocation>
</comment>
<dbReference type="InterPro" id="IPR017900">
    <property type="entry name" value="4Fe4S_Fe_S_CS"/>
</dbReference>
<dbReference type="SUPFAM" id="SSF142019">
    <property type="entry name" value="Nqo1 FMN-binding domain-like"/>
    <property type="match status" value="1"/>
</dbReference>
<keyword evidence="3" id="KW-0479">Metal-binding</keyword>
<keyword evidence="5" id="KW-0249">Electron transport</keyword>
<dbReference type="Gene3D" id="1.10.1060.10">
    <property type="entry name" value="Alpha-helical ferredoxin"/>
    <property type="match status" value="1"/>
</dbReference>
<evidence type="ECO:0000313" key="12">
    <source>
        <dbReference type="Proteomes" id="UP000008522"/>
    </source>
</evidence>
<dbReference type="PANTHER" id="PTHR43034:SF2">
    <property type="entry name" value="ION-TRANSLOCATING OXIDOREDUCTASE COMPLEX SUBUNIT C"/>
    <property type="match status" value="1"/>
</dbReference>
<dbReference type="Pfam" id="PF13375">
    <property type="entry name" value="RnfC_N"/>
    <property type="match status" value="1"/>
</dbReference>
<accession>G0EI62</accession>
<dbReference type="SUPFAM" id="SSF142984">
    <property type="entry name" value="Nqo1 middle domain-like"/>
    <property type="match status" value="1"/>
</dbReference>
<evidence type="ECO:0000313" key="11">
    <source>
        <dbReference type="EMBL" id="AEM22221.1"/>
    </source>
</evidence>
<reference evidence="11 12" key="1">
    <citation type="journal article" date="2011" name="BMC Genomics">
        <title>Complete genome sequence of Brachyspira intermedia reveals unique genomic features in Brachyspira species and phage-mediated horizontal gene transfer.</title>
        <authorList>
            <person name="Hafstrom T."/>
            <person name="Jansson D.S."/>
            <person name="Segerman B."/>
        </authorList>
    </citation>
    <scope>NUCLEOTIDE SEQUENCE [LARGE SCALE GENOMIC DNA]</scope>
    <source>
        <strain evidence="12">ATCC 51140 / PWS/A</strain>
    </source>
</reference>
<keyword evidence="4" id="KW-0677">Repeat</keyword>
<dbReference type="AlphaFoldDB" id="G0EI62"/>
<dbReference type="SUPFAM" id="SSF51230">
    <property type="entry name" value="Single hybrid motif"/>
    <property type="match status" value="1"/>
</dbReference>
<dbReference type="InterPro" id="IPR036677">
    <property type="entry name" value="EutN_CcmL_sf"/>
</dbReference>
<keyword evidence="9" id="KW-1283">Bacterial microcompartment</keyword>
<dbReference type="InterPro" id="IPR026902">
    <property type="entry name" value="RnfC_N"/>
</dbReference>
<evidence type="ECO:0000256" key="6">
    <source>
        <dbReference type="ARBA" id="ARBA00023004"/>
    </source>
</evidence>
<feature type="domain" description="4Fe-4S ferredoxin-type" evidence="10">
    <location>
        <begin position="342"/>
        <end position="371"/>
    </location>
</feature>
<protein>
    <recommendedName>
        <fullName evidence="10">4Fe-4S ferredoxin-type domain-containing protein</fullName>
    </recommendedName>
</protein>